<keyword evidence="1" id="KW-0472">Membrane</keyword>
<dbReference type="EMBL" id="CM017708">
    <property type="protein sequence ID" value="TYG56293.1"/>
    <property type="molecule type" value="Genomic_DNA"/>
</dbReference>
<organism evidence="2 3">
    <name type="scientific">Gossypium darwinii</name>
    <name type="common">Darwin's cotton</name>
    <name type="synonym">Gossypium barbadense var. darwinii</name>
    <dbReference type="NCBI Taxonomy" id="34276"/>
    <lineage>
        <taxon>Eukaryota</taxon>
        <taxon>Viridiplantae</taxon>
        <taxon>Streptophyta</taxon>
        <taxon>Embryophyta</taxon>
        <taxon>Tracheophyta</taxon>
        <taxon>Spermatophyta</taxon>
        <taxon>Magnoliopsida</taxon>
        <taxon>eudicotyledons</taxon>
        <taxon>Gunneridae</taxon>
        <taxon>Pentapetalae</taxon>
        <taxon>rosids</taxon>
        <taxon>malvids</taxon>
        <taxon>Malvales</taxon>
        <taxon>Malvaceae</taxon>
        <taxon>Malvoideae</taxon>
        <taxon>Gossypium</taxon>
    </lineage>
</organism>
<evidence type="ECO:0000313" key="2">
    <source>
        <dbReference type="EMBL" id="TYG56293.1"/>
    </source>
</evidence>
<keyword evidence="1" id="KW-1133">Transmembrane helix</keyword>
<reference evidence="2 3" key="1">
    <citation type="submission" date="2019-06" db="EMBL/GenBank/DDBJ databases">
        <title>WGS assembly of Gossypium darwinii.</title>
        <authorList>
            <person name="Chen Z.J."/>
            <person name="Sreedasyam A."/>
            <person name="Ando A."/>
            <person name="Song Q."/>
            <person name="De L."/>
            <person name="Hulse-Kemp A."/>
            <person name="Ding M."/>
            <person name="Ye W."/>
            <person name="Kirkbride R."/>
            <person name="Jenkins J."/>
            <person name="Plott C."/>
            <person name="Lovell J."/>
            <person name="Lin Y.-M."/>
            <person name="Vaughn R."/>
            <person name="Liu B."/>
            <person name="Li W."/>
            <person name="Simpson S."/>
            <person name="Scheffler B."/>
            <person name="Saski C."/>
            <person name="Grover C."/>
            <person name="Hu G."/>
            <person name="Conover J."/>
            <person name="Carlson J."/>
            <person name="Shu S."/>
            <person name="Boston L."/>
            <person name="Williams M."/>
            <person name="Peterson D."/>
            <person name="Mcgee K."/>
            <person name="Jones D."/>
            <person name="Wendel J."/>
            <person name="Stelly D."/>
            <person name="Grimwood J."/>
            <person name="Schmutz J."/>
        </authorList>
    </citation>
    <scope>NUCLEOTIDE SEQUENCE [LARGE SCALE GENOMIC DNA]</scope>
    <source>
        <strain evidence="2">1808015.09</strain>
    </source>
</reference>
<keyword evidence="3" id="KW-1185">Reference proteome</keyword>
<sequence length="134" mass="14748">MVQNKGTLQPQAMLSSLQLPLHTFLVPTSTMTLLCSKFHIIALLSFMLGCSIVASASLKVGFYTQTCPSAETIVRKAVNKAVSLNPGIAAGIFLIIYFNLNSLLKELIRVLYSVSVVNCNTLCNYIKYGIYLFY</sequence>
<evidence type="ECO:0000313" key="3">
    <source>
        <dbReference type="Proteomes" id="UP000323506"/>
    </source>
</evidence>
<dbReference type="Gene3D" id="1.10.520.10">
    <property type="match status" value="1"/>
</dbReference>
<accession>A0A5D2BJM5</accession>
<keyword evidence="1" id="KW-0812">Transmembrane</keyword>
<name>A0A5D2BJM5_GOSDA</name>
<proteinExistence type="predicted"/>
<dbReference type="Proteomes" id="UP000323506">
    <property type="component" value="Chromosome D08"/>
</dbReference>
<protein>
    <recommendedName>
        <fullName evidence="4">Peroxidase</fullName>
    </recommendedName>
</protein>
<gene>
    <name evidence="2" type="ORF">ES288_D08G052500v1</name>
</gene>
<evidence type="ECO:0000256" key="1">
    <source>
        <dbReference type="SAM" id="Phobius"/>
    </source>
</evidence>
<feature type="transmembrane region" description="Helical" evidence="1">
    <location>
        <begin position="82"/>
        <end position="100"/>
    </location>
</feature>
<dbReference type="AlphaFoldDB" id="A0A5D2BJM5"/>
<evidence type="ECO:0008006" key="4">
    <source>
        <dbReference type="Google" id="ProtNLM"/>
    </source>
</evidence>
<feature type="transmembrane region" description="Helical" evidence="1">
    <location>
        <begin position="40"/>
        <end position="62"/>
    </location>
</feature>